<keyword evidence="2" id="KW-1185">Reference proteome</keyword>
<dbReference type="Gene3D" id="3.40.30.10">
    <property type="entry name" value="Glutaredoxin"/>
    <property type="match status" value="1"/>
</dbReference>
<dbReference type="RefSeq" id="WP_184285988.1">
    <property type="nucleotide sequence ID" value="NZ_JACHJO010000001.1"/>
</dbReference>
<dbReference type="InterPro" id="IPR036249">
    <property type="entry name" value="Thioredoxin-like_sf"/>
</dbReference>
<sequence length="90" mass="10197">MTENPEWAGRARVVVLGKEGCHLCEDAWGVVTRVADDLGASRAEVMLGEVGEAEREEYWDKIPVTFVDGRRHDFWRVDEGRLREALGARL</sequence>
<proteinExistence type="predicted"/>
<dbReference type="Proteomes" id="UP000536604">
    <property type="component" value="Unassembled WGS sequence"/>
</dbReference>
<dbReference type="Pfam" id="PF05768">
    <property type="entry name" value="Glrx-like"/>
    <property type="match status" value="1"/>
</dbReference>
<evidence type="ECO:0000313" key="1">
    <source>
        <dbReference type="EMBL" id="MBB6118310.1"/>
    </source>
</evidence>
<dbReference type="SUPFAM" id="SSF52833">
    <property type="entry name" value="Thioredoxin-like"/>
    <property type="match status" value="1"/>
</dbReference>
<accession>A0A841IJL0</accession>
<name>A0A841IJL0_9ACTN</name>
<reference evidence="1 2" key="1">
    <citation type="submission" date="2020-08" db="EMBL/GenBank/DDBJ databases">
        <title>Genomic Encyclopedia of Type Strains, Phase III (KMG-III): the genomes of soil and plant-associated and newly described type strains.</title>
        <authorList>
            <person name="Whitman W."/>
        </authorList>
    </citation>
    <scope>NUCLEOTIDE SEQUENCE [LARGE SCALE GENOMIC DNA]</scope>
    <source>
        <strain evidence="1 2">CECT 8712</strain>
    </source>
</reference>
<comment type="caution">
    <text evidence="1">The sequence shown here is derived from an EMBL/GenBank/DDBJ whole genome shotgun (WGS) entry which is preliminary data.</text>
</comment>
<dbReference type="EMBL" id="JACHJO010000001">
    <property type="protein sequence ID" value="MBB6118310.1"/>
    <property type="molecule type" value="Genomic_DNA"/>
</dbReference>
<gene>
    <name evidence="1" type="ORF">FHS13_000238</name>
</gene>
<dbReference type="AlphaFoldDB" id="A0A841IJL0"/>
<organism evidence="1 2">
    <name type="scientific">Nocardiopsis algeriensis</name>
    <dbReference type="NCBI Taxonomy" id="1478215"/>
    <lineage>
        <taxon>Bacteria</taxon>
        <taxon>Bacillati</taxon>
        <taxon>Actinomycetota</taxon>
        <taxon>Actinomycetes</taxon>
        <taxon>Streptosporangiales</taxon>
        <taxon>Nocardiopsidaceae</taxon>
        <taxon>Nocardiopsis</taxon>
    </lineage>
</organism>
<evidence type="ECO:0000313" key="2">
    <source>
        <dbReference type="Proteomes" id="UP000536604"/>
    </source>
</evidence>
<dbReference type="InterPro" id="IPR008554">
    <property type="entry name" value="Glutaredoxin-like"/>
</dbReference>
<protein>
    <submittedName>
        <fullName evidence="1">Glutaredoxin</fullName>
    </submittedName>
</protein>